<evidence type="ECO:0000313" key="7">
    <source>
        <dbReference type="EMBL" id="CAG9562606.1"/>
    </source>
</evidence>
<evidence type="ECO:0000256" key="4">
    <source>
        <dbReference type="SAM" id="MobiDB-lite"/>
    </source>
</evidence>
<sequence>MVRTYKPKTDRKNINEENIEDAIREVLSKTLSIRKAADKYSIKTATLQHRIEKARKSFEATRILSTNEASSSLQAESSLSQEESSLSQAGPSSPQIAPSMEIAQIASSSAHTTTAALSSHTATATSSNIYGSKYTVAQVFSIEQEKALTRYLLNCSKMHYGITLRQLLTLAYEFAESSGCNYPKPWKKNKCAGKDWAAGFRKRNPELSLRKPENTSAARSFAFNKAAVAQFHDNYEHIMRQYNFTPDRIINLVSINKIVLFLNFK</sequence>
<evidence type="ECO:0000259" key="6">
    <source>
        <dbReference type="Pfam" id="PF05225"/>
    </source>
</evidence>
<dbReference type="OrthoDB" id="8187571at2759"/>
<keyword evidence="8" id="KW-1185">Reference proteome</keyword>
<dbReference type="InterPro" id="IPR006600">
    <property type="entry name" value="HTH_CenpB_DNA-bd_dom"/>
</dbReference>
<protein>
    <submittedName>
        <fullName evidence="7">(African queen) hypothetical protein</fullName>
    </submittedName>
</protein>
<dbReference type="SUPFAM" id="SSF46689">
    <property type="entry name" value="Homeodomain-like"/>
    <property type="match status" value="1"/>
</dbReference>
<evidence type="ECO:0000259" key="5">
    <source>
        <dbReference type="Pfam" id="PF03221"/>
    </source>
</evidence>
<feature type="domain" description="HTH psq-type" evidence="6">
    <location>
        <begin position="16"/>
        <end position="52"/>
    </location>
</feature>
<dbReference type="Pfam" id="PF05225">
    <property type="entry name" value="HTH_psq"/>
    <property type="match status" value="1"/>
</dbReference>
<dbReference type="AlphaFoldDB" id="A0A8J2QMJ9"/>
<evidence type="ECO:0000256" key="2">
    <source>
        <dbReference type="ARBA" id="ARBA00023125"/>
    </source>
</evidence>
<comment type="subcellular location">
    <subcellularLocation>
        <location evidence="1">Nucleus</location>
    </subcellularLocation>
</comment>
<dbReference type="InterPro" id="IPR009057">
    <property type="entry name" value="Homeodomain-like_sf"/>
</dbReference>
<dbReference type="InterPro" id="IPR007889">
    <property type="entry name" value="HTH_Psq"/>
</dbReference>
<accession>A0A8J2QMJ9</accession>
<feature type="region of interest" description="Disordered" evidence="4">
    <location>
        <begin position="69"/>
        <end position="94"/>
    </location>
</feature>
<gene>
    <name evidence="7" type="ORF">DCHRY22_LOCUS3913</name>
</gene>
<keyword evidence="2" id="KW-0238">DNA-binding</keyword>
<dbReference type="EMBL" id="CAKASE010000048">
    <property type="protein sequence ID" value="CAG9562606.1"/>
    <property type="molecule type" value="Genomic_DNA"/>
</dbReference>
<dbReference type="GO" id="GO:0003677">
    <property type="term" value="F:DNA binding"/>
    <property type="evidence" value="ECO:0007669"/>
    <property type="project" value="UniProtKB-KW"/>
</dbReference>
<organism evidence="7 8">
    <name type="scientific">Danaus chrysippus</name>
    <name type="common">African queen</name>
    <dbReference type="NCBI Taxonomy" id="151541"/>
    <lineage>
        <taxon>Eukaryota</taxon>
        <taxon>Metazoa</taxon>
        <taxon>Ecdysozoa</taxon>
        <taxon>Arthropoda</taxon>
        <taxon>Hexapoda</taxon>
        <taxon>Insecta</taxon>
        <taxon>Pterygota</taxon>
        <taxon>Neoptera</taxon>
        <taxon>Endopterygota</taxon>
        <taxon>Lepidoptera</taxon>
        <taxon>Glossata</taxon>
        <taxon>Ditrysia</taxon>
        <taxon>Papilionoidea</taxon>
        <taxon>Nymphalidae</taxon>
        <taxon>Danainae</taxon>
        <taxon>Danaini</taxon>
        <taxon>Danaina</taxon>
        <taxon>Danaus</taxon>
        <taxon>Anosia</taxon>
    </lineage>
</organism>
<dbReference type="Gene3D" id="1.10.10.60">
    <property type="entry name" value="Homeodomain-like"/>
    <property type="match status" value="1"/>
</dbReference>
<keyword evidence="3" id="KW-0539">Nucleus</keyword>
<dbReference type="GO" id="GO:0005634">
    <property type="term" value="C:nucleus"/>
    <property type="evidence" value="ECO:0007669"/>
    <property type="project" value="UniProtKB-SubCell"/>
</dbReference>
<reference evidence="7" key="1">
    <citation type="submission" date="2021-09" db="EMBL/GenBank/DDBJ databases">
        <authorList>
            <person name="Martin H S."/>
        </authorList>
    </citation>
    <scope>NUCLEOTIDE SEQUENCE</scope>
</reference>
<feature type="domain" description="HTH CENPB-type" evidence="5">
    <location>
        <begin position="143"/>
        <end position="210"/>
    </location>
</feature>
<dbReference type="Pfam" id="PF03221">
    <property type="entry name" value="HTH_Tnp_Tc5"/>
    <property type="match status" value="1"/>
</dbReference>
<evidence type="ECO:0000256" key="1">
    <source>
        <dbReference type="ARBA" id="ARBA00004123"/>
    </source>
</evidence>
<dbReference type="Proteomes" id="UP000789524">
    <property type="component" value="Unassembled WGS sequence"/>
</dbReference>
<proteinExistence type="predicted"/>
<evidence type="ECO:0000313" key="8">
    <source>
        <dbReference type="Proteomes" id="UP000789524"/>
    </source>
</evidence>
<name>A0A8J2QMJ9_9NEOP</name>
<feature type="compositionally biased region" description="Low complexity" evidence="4">
    <location>
        <begin position="69"/>
        <end position="89"/>
    </location>
</feature>
<comment type="caution">
    <text evidence="7">The sequence shown here is derived from an EMBL/GenBank/DDBJ whole genome shotgun (WGS) entry which is preliminary data.</text>
</comment>
<evidence type="ECO:0000256" key="3">
    <source>
        <dbReference type="ARBA" id="ARBA00023242"/>
    </source>
</evidence>